<gene>
    <name evidence="2" type="ORF">METZ01_LOCUS26424</name>
</gene>
<dbReference type="GO" id="GO:0009086">
    <property type="term" value="P:methionine biosynthetic process"/>
    <property type="evidence" value="ECO:0007669"/>
    <property type="project" value="InterPro"/>
</dbReference>
<organism evidence="2">
    <name type="scientific">marine metagenome</name>
    <dbReference type="NCBI Taxonomy" id="408172"/>
    <lineage>
        <taxon>unclassified sequences</taxon>
        <taxon>metagenomes</taxon>
        <taxon>ecological metagenomes</taxon>
    </lineage>
</organism>
<dbReference type="CDD" id="cd03311">
    <property type="entry name" value="CIMS_C_terminal_like"/>
    <property type="match status" value="1"/>
</dbReference>
<evidence type="ECO:0000313" key="2">
    <source>
        <dbReference type="EMBL" id="SUZ73570.1"/>
    </source>
</evidence>
<dbReference type="AlphaFoldDB" id="A0A381Q3C4"/>
<dbReference type="Gene3D" id="3.20.20.210">
    <property type="match status" value="1"/>
</dbReference>
<dbReference type="InterPro" id="IPR002629">
    <property type="entry name" value="Met_Synth_C/arc"/>
</dbReference>
<dbReference type="SUPFAM" id="SSF51726">
    <property type="entry name" value="UROD/MetE-like"/>
    <property type="match status" value="1"/>
</dbReference>
<evidence type="ECO:0000259" key="1">
    <source>
        <dbReference type="Pfam" id="PF01717"/>
    </source>
</evidence>
<dbReference type="EMBL" id="UINC01001183">
    <property type="protein sequence ID" value="SUZ73570.1"/>
    <property type="molecule type" value="Genomic_DNA"/>
</dbReference>
<dbReference type="PANTHER" id="PTHR43844:SF2">
    <property type="entry name" value="SYNTHASE, VITAMIN-B12 INDEPENDENT, PUTATIVE (AFU_ORTHOLOGUE AFUA_3G12060)-RELATED"/>
    <property type="match status" value="1"/>
</dbReference>
<dbReference type="Pfam" id="PF01717">
    <property type="entry name" value="Meth_synt_2"/>
    <property type="match status" value="2"/>
</dbReference>
<dbReference type="GO" id="GO:0008270">
    <property type="term" value="F:zinc ion binding"/>
    <property type="evidence" value="ECO:0007669"/>
    <property type="project" value="InterPro"/>
</dbReference>
<feature type="domain" description="Cobalamin-independent methionine synthase MetE C-terminal/archaeal" evidence="1">
    <location>
        <begin position="9"/>
        <end position="84"/>
    </location>
</feature>
<reference evidence="2" key="1">
    <citation type="submission" date="2018-05" db="EMBL/GenBank/DDBJ databases">
        <authorList>
            <person name="Lanie J.A."/>
            <person name="Ng W.-L."/>
            <person name="Kazmierczak K.M."/>
            <person name="Andrzejewski T.M."/>
            <person name="Davidsen T.M."/>
            <person name="Wayne K.J."/>
            <person name="Tettelin H."/>
            <person name="Glass J.I."/>
            <person name="Rusch D."/>
            <person name="Podicherti R."/>
            <person name="Tsui H.-C.T."/>
            <person name="Winkler M.E."/>
        </authorList>
    </citation>
    <scope>NUCLEOTIDE SEQUENCE</scope>
</reference>
<proteinExistence type="predicted"/>
<sequence>MKRSESRILTTHTGSLPRSPELQEILRSRLDPKAGEAQEFRTRVDEGVADVVAKQVAIGVDVINDGEQGRVQYATYVKDRLTGFDGEQLLRARPRKDMLDFPEFAAQSGVSSSATIPWPACTGPIEWKDKGAVQRDIERLKAATSGVQSEEVFMTAASPGVIANFLVNEYYPSNEAYLYALAEVMKDDYKAIVDSGLLLQIDCPDLAMTRITQFSDLSEEEFIKVVEMHVEVLQYALAGLAPDRMRLHLCWGNTEGPHHYDVPLREIVNVVLKAPPQAISFEGANPRHAHEWKVWEDVKLPDGKVIIPGVLDTTTNFIEHPELVAERIVRYAGVVGKENMMVGSDCGFGTSAWGRRVEARIAWAKLEAMVEGARLASKELW</sequence>
<protein>
    <recommendedName>
        <fullName evidence="1">Cobalamin-independent methionine synthase MetE C-terminal/archaeal domain-containing protein</fullName>
    </recommendedName>
</protein>
<feature type="domain" description="Cobalamin-independent methionine synthase MetE C-terminal/archaeal" evidence="1">
    <location>
        <begin position="178"/>
        <end position="373"/>
    </location>
</feature>
<accession>A0A381Q3C4</accession>
<name>A0A381Q3C4_9ZZZZ</name>
<dbReference type="PANTHER" id="PTHR43844">
    <property type="entry name" value="METHIONINE SYNTHASE"/>
    <property type="match status" value="1"/>
</dbReference>
<dbReference type="GO" id="GO:0003871">
    <property type="term" value="F:5-methyltetrahydropteroyltriglutamate-homocysteine S-methyltransferase activity"/>
    <property type="evidence" value="ECO:0007669"/>
    <property type="project" value="InterPro"/>
</dbReference>
<dbReference type="InterPro" id="IPR038071">
    <property type="entry name" value="UROD/MetE-like_sf"/>
</dbReference>